<dbReference type="SUPFAM" id="SSF48264">
    <property type="entry name" value="Cytochrome P450"/>
    <property type="match status" value="1"/>
</dbReference>
<evidence type="ECO:0000256" key="1">
    <source>
        <dbReference type="ARBA" id="ARBA00001971"/>
    </source>
</evidence>
<evidence type="ECO:0000256" key="6">
    <source>
        <dbReference type="ARBA" id="ARBA00023004"/>
    </source>
</evidence>
<comment type="cofactor">
    <cofactor evidence="1">
        <name>heme</name>
        <dbReference type="ChEBI" id="CHEBI:30413"/>
    </cofactor>
</comment>
<keyword evidence="3 8" id="KW-0349">Heme</keyword>
<dbReference type="PANTHER" id="PTHR24305:SF157">
    <property type="entry name" value="N-ACETYLTRYPTOPHAN 6-HYDROXYLASE IVOC-RELATED"/>
    <property type="match status" value="1"/>
</dbReference>
<evidence type="ECO:0000256" key="3">
    <source>
        <dbReference type="ARBA" id="ARBA00022617"/>
    </source>
</evidence>
<evidence type="ECO:0000256" key="8">
    <source>
        <dbReference type="RuleBase" id="RU000461"/>
    </source>
</evidence>
<keyword evidence="9" id="KW-0812">Transmembrane</keyword>
<gene>
    <name evidence="10" type="ORF">PG996_015964</name>
</gene>
<keyword evidence="6 8" id="KW-0408">Iron</keyword>
<proteinExistence type="inferred from homology"/>
<dbReference type="InterPro" id="IPR002401">
    <property type="entry name" value="Cyt_P450_E_grp-I"/>
</dbReference>
<dbReference type="InterPro" id="IPR036396">
    <property type="entry name" value="Cyt_P450_sf"/>
</dbReference>
<keyword evidence="11" id="KW-1185">Reference proteome</keyword>
<dbReference type="InterPro" id="IPR050121">
    <property type="entry name" value="Cytochrome_P450_monoxygenase"/>
</dbReference>
<dbReference type="PANTHER" id="PTHR24305">
    <property type="entry name" value="CYTOCHROME P450"/>
    <property type="match status" value="1"/>
</dbReference>
<dbReference type="EMBL" id="JAQQWM010000009">
    <property type="protein sequence ID" value="KAK8047900.1"/>
    <property type="molecule type" value="Genomic_DNA"/>
</dbReference>
<feature type="transmembrane region" description="Helical" evidence="9">
    <location>
        <begin position="20"/>
        <end position="41"/>
    </location>
</feature>
<dbReference type="Pfam" id="PF00067">
    <property type="entry name" value="p450"/>
    <property type="match status" value="2"/>
</dbReference>
<evidence type="ECO:0000256" key="9">
    <source>
        <dbReference type="SAM" id="Phobius"/>
    </source>
</evidence>
<keyword evidence="9" id="KW-0472">Membrane</keyword>
<dbReference type="PRINTS" id="PR00463">
    <property type="entry name" value="EP450I"/>
</dbReference>
<dbReference type="InterPro" id="IPR001128">
    <property type="entry name" value="Cyt_P450"/>
</dbReference>
<protein>
    <submittedName>
        <fullName evidence="10">Cytochrome P450</fullName>
    </submittedName>
</protein>
<evidence type="ECO:0000256" key="5">
    <source>
        <dbReference type="ARBA" id="ARBA00023002"/>
    </source>
</evidence>
<evidence type="ECO:0000256" key="7">
    <source>
        <dbReference type="ARBA" id="ARBA00023033"/>
    </source>
</evidence>
<reference evidence="10 11" key="1">
    <citation type="submission" date="2023-01" db="EMBL/GenBank/DDBJ databases">
        <title>Analysis of 21 Apiospora genomes using comparative genomics revels a genus with tremendous synthesis potential of carbohydrate active enzymes and secondary metabolites.</title>
        <authorList>
            <person name="Sorensen T."/>
        </authorList>
    </citation>
    <scope>NUCLEOTIDE SEQUENCE [LARGE SCALE GENOMIC DNA]</scope>
    <source>
        <strain evidence="10 11">CBS 83171</strain>
    </source>
</reference>
<evidence type="ECO:0000256" key="2">
    <source>
        <dbReference type="ARBA" id="ARBA00010617"/>
    </source>
</evidence>
<dbReference type="PRINTS" id="PR00385">
    <property type="entry name" value="P450"/>
</dbReference>
<evidence type="ECO:0000256" key="4">
    <source>
        <dbReference type="ARBA" id="ARBA00022723"/>
    </source>
</evidence>
<evidence type="ECO:0000313" key="11">
    <source>
        <dbReference type="Proteomes" id="UP001446871"/>
    </source>
</evidence>
<keyword evidence="7 8" id="KW-0503">Monooxygenase</keyword>
<keyword evidence="9" id="KW-1133">Transmembrane helix</keyword>
<keyword evidence="5 8" id="KW-0560">Oxidoreductase</keyword>
<keyword evidence="4 8" id="KW-0479">Metal-binding</keyword>
<dbReference type="PROSITE" id="PS00086">
    <property type="entry name" value="CYTOCHROME_P450"/>
    <property type="match status" value="1"/>
</dbReference>
<comment type="caution">
    <text evidence="10">The sequence shown here is derived from an EMBL/GenBank/DDBJ whole genome shotgun (WGS) entry which is preliminary data.</text>
</comment>
<dbReference type="CDD" id="cd11062">
    <property type="entry name" value="CYP58-like"/>
    <property type="match status" value="1"/>
</dbReference>
<evidence type="ECO:0000313" key="10">
    <source>
        <dbReference type="EMBL" id="KAK8047900.1"/>
    </source>
</evidence>
<dbReference type="Proteomes" id="UP001446871">
    <property type="component" value="Unassembled WGS sequence"/>
</dbReference>
<comment type="similarity">
    <text evidence="2 8">Belongs to the cytochrome P450 family.</text>
</comment>
<organism evidence="10 11">
    <name type="scientific">Apiospora saccharicola</name>
    <dbReference type="NCBI Taxonomy" id="335842"/>
    <lineage>
        <taxon>Eukaryota</taxon>
        <taxon>Fungi</taxon>
        <taxon>Dikarya</taxon>
        <taxon>Ascomycota</taxon>
        <taxon>Pezizomycotina</taxon>
        <taxon>Sordariomycetes</taxon>
        <taxon>Xylariomycetidae</taxon>
        <taxon>Amphisphaeriales</taxon>
        <taxon>Apiosporaceae</taxon>
        <taxon>Apiospora</taxon>
    </lineage>
</organism>
<dbReference type="Gene3D" id="1.10.630.10">
    <property type="entry name" value="Cytochrome P450"/>
    <property type="match status" value="1"/>
</dbReference>
<accession>A0ABR1TPT4</accession>
<sequence length="562" mass="63788">MDLFFVASEATMLWTATRLILLVAFILLLHCLRLVITRLYFSPIAKFPGPRLAAISYWYEGYYDLLSQGGGQFAFQLKRLHGIYGPIVRISPDELHIDDPDYYSEIFCNSHPSRPIDKTDLFKYRLNIAESIVSTVSAEDHRLRRAAVAPFFSKARTRGYNVELQRIADRISHRLSTEYSGTGRVVHVTHMWSSFTGDMIRKLAFGLPITFCDAPGFVSPFPAAMASFIHLAHYSTHFRFLGSIIESVPDSILLFLLPAARGIIEYRQVMLYHDQFSFKISNLIQELRRQIKVILASHKSDEHKASDHPTIFHEILASGLLPPKDLSFDRLTQEAMLLNGAGIETTSWSLTIATFYILSNPSIENRLKEELMSAVPNPAEILPWGALEQLPYLSAIVNEGTLVRDEPNLVAHMQSSHFRPALRLSFGSVQRLPRVNRLATWVYKDYEIPPNTPVSMDAYHTHTDERIFPDPLEFRPERWLGDPMGPDGIHPLSHYLVSFSRGARGCLGMDLAVMEVYVGLATIFRRHNMRLFETTRADVDFAIDLVKPVPKRGSKGVRVTIT</sequence>
<name>A0ABR1TPT4_9PEZI</name>
<dbReference type="InterPro" id="IPR017972">
    <property type="entry name" value="Cyt_P450_CS"/>
</dbReference>